<evidence type="ECO:0000256" key="2">
    <source>
        <dbReference type="SAM" id="SignalP"/>
    </source>
</evidence>
<organism evidence="3 4">
    <name type="scientific">Ascaris lumbricoides</name>
    <name type="common">Giant roundworm</name>
    <dbReference type="NCBI Taxonomy" id="6252"/>
    <lineage>
        <taxon>Eukaryota</taxon>
        <taxon>Metazoa</taxon>
        <taxon>Ecdysozoa</taxon>
        <taxon>Nematoda</taxon>
        <taxon>Chromadorea</taxon>
        <taxon>Rhabditida</taxon>
        <taxon>Spirurina</taxon>
        <taxon>Ascaridomorpha</taxon>
        <taxon>Ascaridoidea</taxon>
        <taxon>Ascarididae</taxon>
        <taxon>Ascaris</taxon>
    </lineage>
</organism>
<evidence type="ECO:0000256" key="1">
    <source>
        <dbReference type="ARBA" id="ARBA00022900"/>
    </source>
</evidence>
<proteinExistence type="predicted"/>
<dbReference type="WBParaSite" id="ALUE_0000301201-mRNA-1">
    <property type="protein sequence ID" value="ALUE_0000301201-mRNA-1"/>
    <property type="gene ID" value="ALUE_0000301201"/>
</dbReference>
<dbReference type="InterPro" id="IPR036084">
    <property type="entry name" value="Ser_inhib-like_sf"/>
</dbReference>
<keyword evidence="1" id="KW-0646">Protease inhibitor</keyword>
<evidence type="ECO:0000313" key="4">
    <source>
        <dbReference type="WBParaSite" id="ALUE_0000301201-mRNA-1"/>
    </source>
</evidence>
<dbReference type="Gene3D" id="2.10.25.10">
    <property type="entry name" value="Laminin"/>
    <property type="match status" value="1"/>
</dbReference>
<keyword evidence="3" id="KW-1185">Reference proteome</keyword>
<accession>A0A0M3HN17</accession>
<evidence type="ECO:0000313" key="3">
    <source>
        <dbReference type="Proteomes" id="UP000036681"/>
    </source>
</evidence>
<keyword evidence="1" id="KW-0722">Serine protease inhibitor</keyword>
<dbReference type="AlphaFoldDB" id="A0A0M3HN17"/>
<dbReference type="SUPFAM" id="SSF57567">
    <property type="entry name" value="Serine protease inhibitors"/>
    <property type="match status" value="1"/>
</dbReference>
<feature type="chain" id="PRO_5005656236" evidence="2">
    <location>
        <begin position="17"/>
        <end position="82"/>
    </location>
</feature>
<dbReference type="Proteomes" id="UP000036681">
    <property type="component" value="Unplaced"/>
</dbReference>
<name>A0A0M3HN17_ASCLU</name>
<reference evidence="4" key="1">
    <citation type="submission" date="2017-02" db="UniProtKB">
        <authorList>
            <consortium name="WormBaseParasite"/>
        </authorList>
    </citation>
    <scope>IDENTIFICATION</scope>
</reference>
<keyword evidence="2" id="KW-0732">Signal</keyword>
<protein>
    <submittedName>
        <fullName evidence="4">TIL domain-containing protein</fullName>
    </submittedName>
</protein>
<dbReference type="GO" id="GO:0004867">
    <property type="term" value="F:serine-type endopeptidase inhibitor activity"/>
    <property type="evidence" value="ECO:0007669"/>
    <property type="project" value="UniProtKB-KW"/>
</dbReference>
<sequence>MLFTLVLIALIAFASAGQKKCAQNEIWTPCSGCELKCGEPYDKCRQECLPPSCECAAWTEMRRADDGKCIPEYKCPQNQITA</sequence>
<feature type="signal peptide" evidence="2">
    <location>
        <begin position="1"/>
        <end position="16"/>
    </location>
</feature>